<evidence type="ECO:0000313" key="14">
    <source>
        <dbReference type="Proteomes" id="UP000593562"/>
    </source>
</evidence>
<gene>
    <name evidence="13" type="ORF">HS088_TW11G00834</name>
</gene>
<keyword evidence="6" id="KW-1133">Transmembrane helix</keyword>
<dbReference type="GO" id="GO:0004497">
    <property type="term" value="F:monooxygenase activity"/>
    <property type="evidence" value="ECO:0007669"/>
    <property type="project" value="UniProtKB-KW"/>
</dbReference>
<keyword evidence="14" id="KW-1185">Reference proteome</keyword>
<keyword evidence="9 11" id="KW-0503">Monooxygenase</keyword>
<evidence type="ECO:0000256" key="7">
    <source>
        <dbReference type="ARBA" id="ARBA00023002"/>
    </source>
</evidence>
<evidence type="ECO:0000256" key="5">
    <source>
        <dbReference type="ARBA" id="ARBA00022723"/>
    </source>
</evidence>
<dbReference type="InterPro" id="IPR050665">
    <property type="entry name" value="Cytochrome_P450_Monooxygen"/>
</dbReference>
<organism evidence="13 14">
    <name type="scientific">Tripterygium wilfordii</name>
    <name type="common">Thunder God vine</name>
    <dbReference type="NCBI Taxonomy" id="458696"/>
    <lineage>
        <taxon>Eukaryota</taxon>
        <taxon>Viridiplantae</taxon>
        <taxon>Streptophyta</taxon>
        <taxon>Embryophyta</taxon>
        <taxon>Tracheophyta</taxon>
        <taxon>Spermatophyta</taxon>
        <taxon>Magnoliopsida</taxon>
        <taxon>eudicotyledons</taxon>
        <taxon>Gunneridae</taxon>
        <taxon>Pentapetalae</taxon>
        <taxon>rosids</taxon>
        <taxon>fabids</taxon>
        <taxon>Celastrales</taxon>
        <taxon>Celastraceae</taxon>
        <taxon>Tripterygium</taxon>
    </lineage>
</organism>
<evidence type="ECO:0000256" key="1">
    <source>
        <dbReference type="ARBA" id="ARBA00004167"/>
    </source>
</evidence>
<keyword evidence="5 11" id="KW-0479">Metal-binding</keyword>
<comment type="similarity">
    <text evidence="2 11">Belongs to the cytochrome P450 family.</text>
</comment>
<dbReference type="PANTHER" id="PTHR24282">
    <property type="entry name" value="CYTOCHROME P450 FAMILY MEMBER"/>
    <property type="match status" value="1"/>
</dbReference>
<dbReference type="EMBL" id="JAAARO010000011">
    <property type="protein sequence ID" value="KAF5740756.1"/>
    <property type="molecule type" value="Genomic_DNA"/>
</dbReference>
<dbReference type="InterPro" id="IPR001128">
    <property type="entry name" value="Cyt_P450"/>
</dbReference>
<dbReference type="GO" id="GO:0016705">
    <property type="term" value="F:oxidoreductase activity, acting on paired donors, with incorporation or reduction of molecular oxygen"/>
    <property type="evidence" value="ECO:0007669"/>
    <property type="project" value="InterPro"/>
</dbReference>
<dbReference type="PANTHER" id="PTHR24282:SF221">
    <property type="entry name" value="CYTOCHROME P450"/>
    <property type="match status" value="1"/>
</dbReference>
<evidence type="ECO:0000256" key="12">
    <source>
        <dbReference type="SAM" id="MobiDB-lite"/>
    </source>
</evidence>
<evidence type="ECO:0000256" key="6">
    <source>
        <dbReference type="ARBA" id="ARBA00022989"/>
    </source>
</evidence>
<dbReference type="GO" id="GO:0020037">
    <property type="term" value="F:heme binding"/>
    <property type="evidence" value="ECO:0007669"/>
    <property type="project" value="InterPro"/>
</dbReference>
<dbReference type="GO" id="GO:0016020">
    <property type="term" value="C:membrane"/>
    <property type="evidence" value="ECO:0007669"/>
    <property type="project" value="UniProtKB-SubCell"/>
</dbReference>
<dbReference type="AlphaFoldDB" id="A0A7J7D3V8"/>
<keyword evidence="10" id="KW-0472">Membrane</keyword>
<keyword evidence="3 11" id="KW-0349">Heme</keyword>
<dbReference type="InterPro" id="IPR017972">
    <property type="entry name" value="Cyt_P450_CS"/>
</dbReference>
<evidence type="ECO:0000256" key="2">
    <source>
        <dbReference type="ARBA" id="ARBA00010617"/>
    </source>
</evidence>
<keyword evidence="8 11" id="KW-0408">Iron</keyword>
<protein>
    <submittedName>
        <fullName evidence="13">Cytochrome P450 734A1-like protein</fullName>
    </submittedName>
</protein>
<comment type="caution">
    <text evidence="13">The sequence shown here is derived from an EMBL/GenBank/DDBJ whole genome shotgun (WGS) entry which is preliminary data.</text>
</comment>
<proteinExistence type="inferred from homology"/>
<reference evidence="13 14" key="1">
    <citation type="journal article" date="2020" name="Nat. Commun.">
        <title>Genome of Tripterygium wilfordii and identification of cytochrome P450 involved in triptolide biosynthesis.</title>
        <authorList>
            <person name="Tu L."/>
            <person name="Su P."/>
            <person name="Zhang Z."/>
            <person name="Gao L."/>
            <person name="Wang J."/>
            <person name="Hu T."/>
            <person name="Zhou J."/>
            <person name="Zhang Y."/>
            <person name="Zhao Y."/>
            <person name="Liu Y."/>
            <person name="Song Y."/>
            <person name="Tong Y."/>
            <person name="Lu Y."/>
            <person name="Yang J."/>
            <person name="Xu C."/>
            <person name="Jia M."/>
            <person name="Peters R.J."/>
            <person name="Huang L."/>
            <person name="Gao W."/>
        </authorList>
    </citation>
    <scope>NUCLEOTIDE SEQUENCE [LARGE SCALE GENOMIC DNA]</scope>
    <source>
        <strain evidence="14">cv. XIE 37</strain>
        <tissue evidence="13">Leaf</tissue>
    </source>
</reference>
<keyword evidence="4" id="KW-0812">Transmembrane</keyword>
<dbReference type="GO" id="GO:0005506">
    <property type="term" value="F:iron ion binding"/>
    <property type="evidence" value="ECO:0007669"/>
    <property type="project" value="InterPro"/>
</dbReference>
<feature type="region of interest" description="Disordered" evidence="12">
    <location>
        <begin position="398"/>
        <end position="421"/>
    </location>
</feature>
<keyword evidence="7 11" id="KW-0560">Oxidoreductase</keyword>
<dbReference type="Pfam" id="PF00067">
    <property type="entry name" value="p450"/>
    <property type="match status" value="2"/>
</dbReference>
<dbReference type="Gene3D" id="1.10.630.10">
    <property type="entry name" value="Cytochrome P450"/>
    <property type="match status" value="2"/>
</dbReference>
<evidence type="ECO:0000256" key="9">
    <source>
        <dbReference type="ARBA" id="ARBA00023033"/>
    </source>
</evidence>
<dbReference type="PROSITE" id="PS00086">
    <property type="entry name" value="CYTOCHROME_P450"/>
    <property type="match status" value="1"/>
</dbReference>
<evidence type="ECO:0000313" key="13">
    <source>
        <dbReference type="EMBL" id="KAF5740756.1"/>
    </source>
</evidence>
<evidence type="ECO:0000256" key="11">
    <source>
        <dbReference type="RuleBase" id="RU000461"/>
    </source>
</evidence>
<evidence type="ECO:0000256" key="4">
    <source>
        <dbReference type="ARBA" id="ARBA00022692"/>
    </source>
</evidence>
<dbReference type="SUPFAM" id="SSF48264">
    <property type="entry name" value="Cytochrome P450"/>
    <property type="match status" value="1"/>
</dbReference>
<name>A0A7J7D3V8_TRIWF</name>
<evidence type="ECO:0000256" key="8">
    <source>
        <dbReference type="ARBA" id="ARBA00023004"/>
    </source>
</evidence>
<accession>A0A7J7D3V8</accession>
<dbReference type="Proteomes" id="UP000593562">
    <property type="component" value="Unassembled WGS sequence"/>
</dbReference>
<sequence length="421" mass="47993">MQFVLALIFTIFLIFLFNLVNSILWMPYKIQRHFKKQGIRGPGYRPIFGNTRESLRLFAEAVSKPIPFGQSTISRVIPSYNMWSGMYGKTYLYWIGMRPTLAISDPTIIKEVLMNTGGSSPLQKRPSDPLVKQLMGDGLSELQGEKWAIHRRITNLALNMEQVKGWVPTIVDGTMKMLNSWEERRARRKELELDVHKELHNLSAEIISRTIFGSSMEEGKHIFMLQERQTNLAILAQRSFYFPGLRKTCKDTKLGELNIPAGMVLIFPIIAAHLDTEIWGEDAEKFNPMRFSVPQKHLSSFFPWGLGRRICVGQNLAMVEMKIALAMIVRHKDNFRSSQILGPKPKGKNEAKCFRDALNLKGLNFRAGGGASDGRLSNAHNQKYDAKIYEVPTLQSCNRSLRPSDGVSRRRRGRGEIQQKP</sequence>
<evidence type="ECO:0000256" key="3">
    <source>
        <dbReference type="ARBA" id="ARBA00022617"/>
    </source>
</evidence>
<comment type="subcellular location">
    <subcellularLocation>
        <location evidence="1">Membrane</location>
        <topology evidence="1">Single-pass membrane protein</topology>
    </subcellularLocation>
</comment>
<evidence type="ECO:0000256" key="10">
    <source>
        <dbReference type="ARBA" id="ARBA00023136"/>
    </source>
</evidence>
<dbReference type="InParanoid" id="A0A7J7D3V8"/>
<dbReference type="InterPro" id="IPR036396">
    <property type="entry name" value="Cyt_P450_sf"/>
</dbReference>